<protein>
    <submittedName>
        <fullName evidence="3">Uncharacterized protein</fullName>
    </submittedName>
</protein>
<evidence type="ECO:0000313" key="4">
    <source>
        <dbReference type="Proteomes" id="UP000244016"/>
    </source>
</evidence>
<dbReference type="EMBL" id="PEBW01000003">
    <property type="protein sequence ID" value="PTQ52156.1"/>
    <property type="molecule type" value="Genomic_DNA"/>
</dbReference>
<dbReference type="SUPFAM" id="SSF88659">
    <property type="entry name" value="Sigma3 and sigma4 domains of RNA polymerase sigma factors"/>
    <property type="match status" value="1"/>
</dbReference>
<evidence type="ECO:0000313" key="3">
    <source>
        <dbReference type="EMBL" id="PTQ52156.1"/>
    </source>
</evidence>
<dbReference type="Pfam" id="PF02001">
    <property type="entry name" value="DUF134"/>
    <property type="match status" value="1"/>
</dbReference>
<proteinExistence type="inferred from homology"/>
<sequence>MCFSPEYREFGPLGQGPWTWERTIHMPLEELETIRLIDLEGLTQEECAARMGVARSTVQRMYQEARRKVAESLVLGKRLILHGDGRRPEETGNPAGGGECPEESAGGETGAEEWPPGWGRL</sequence>
<organism evidence="3 4">
    <name type="scientific">Brockia lithotrophica</name>
    <dbReference type="NCBI Taxonomy" id="933949"/>
    <lineage>
        <taxon>Bacteria</taxon>
        <taxon>Bacillati</taxon>
        <taxon>Bacillota</taxon>
        <taxon>Bacilli</taxon>
        <taxon>Bacillales</taxon>
        <taxon>Bacillales Family X. Incertae Sedis</taxon>
        <taxon>Brockia</taxon>
    </lineage>
</organism>
<dbReference type="InterPro" id="IPR002852">
    <property type="entry name" value="UPF0251"/>
</dbReference>
<feature type="region of interest" description="Disordered" evidence="2">
    <location>
        <begin position="82"/>
        <end position="121"/>
    </location>
</feature>
<dbReference type="Proteomes" id="UP000244016">
    <property type="component" value="Unassembled WGS sequence"/>
</dbReference>
<gene>
    <name evidence="3" type="ORF">BLITH_1123</name>
</gene>
<evidence type="ECO:0000256" key="1">
    <source>
        <dbReference type="ARBA" id="ARBA00009350"/>
    </source>
</evidence>
<dbReference type="AlphaFoldDB" id="A0A2T5G7I7"/>
<evidence type="ECO:0000256" key="2">
    <source>
        <dbReference type="SAM" id="MobiDB-lite"/>
    </source>
</evidence>
<dbReference type="PANTHER" id="PTHR37478">
    <property type="match status" value="1"/>
</dbReference>
<dbReference type="InterPro" id="IPR036388">
    <property type="entry name" value="WH-like_DNA-bd_sf"/>
</dbReference>
<dbReference type="InterPro" id="IPR013324">
    <property type="entry name" value="RNA_pol_sigma_r3/r4-like"/>
</dbReference>
<dbReference type="PANTHER" id="PTHR37478:SF2">
    <property type="entry name" value="UPF0251 PROTEIN TK0562"/>
    <property type="match status" value="1"/>
</dbReference>
<name>A0A2T5G7I7_9BACL</name>
<reference evidence="3 4" key="1">
    <citation type="submission" date="2017-08" db="EMBL/GenBank/DDBJ databases">
        <title>Burning lignite coal seam in the remote Altai Mountains harbors a hydrogen-driven thermophilic microbial community.</title>
        <authorList>
            <person name="Kadnikov V.V."/>
            <person name="Mardanov A.V."/>
            <person name="Ivasenko D."/>
            <person name="Beletsky A.V."/>
            <person name="Karnachuk O.V."/>
            <person name="Ravin N.V."/>
        </authorList>
    </citation>
    <scope>NUCLEOTIDE SEQUENCE [LARGE SCALE GENOMIC DNA]</scope>
    <source>
        <strain evidence="3">AL31</strain>
    </source>
</reference>
<comment type="caution">
    <text evidence="3">The sequence shown here is derived from an EMBL/GenBank/DDBJ whole genome shotgun (WGS) entry which is preliminary data.</text>
</comment>
<dbReference type="Gene3D" id="1.10.10.10">
    <property type="entry name" value="Winged helix-like DNA-binding domain superfamily/Winged helix DNA-binding domain"/>
    <property type="match status" value="1"/>
</dbReference>
<accession>A0A2T5G7I7</accession>
<comment type="similarity">
    <text evidence="1">Belongs to the UPF0251 family.</text>
</comment>